<dbReference type="GO" id="GO:0017057">
    <property type="term" value="F:6-phosphogluconolactonase activity"/>
    <property type="evidence" value="ECO:0007669"/>
    <property type="project" value="TreeGrafter"/>
</dbReference>
<evidence type="ECO:0000256" key="1">
    <source>
        <dbReference type="ARBA" id="ARBA00005564"/>
    </source>
</evidence>
<dbReference type="InterPro" id="IPR015943">
    <property type="entry name" value="WD40/YVTN_repeat-like_dom_sf"/>
</dbReference>
<name>A0A8H3B3Y3_9AGAM</name>
<dbReference type="PANTHER" id="PTHR30344:SF7">
    <property type="entry name" value="DUF2415 DOMAIN-CONTAINING PROTEIN"/>
    <property type="match status" value="1"/>
</dbReference>
<evidence type="ECO:0000313" key="3">
    <source>
        <dbReference type="Proteomes" id="UP000663853"/>
    </source>
</evidence>
<accession>A0A8H3B3Y3</accession>
<reference evidence="2" key="1">
    <citation type="submission" date="2021-01" db="EMBL/GenBank/DDBJ databases">
        <authorList>
            <person name="Kaushik A."/>
        </authorList>
    </citation>
    <scope>NUCLEOTIDE SEQUENCE</scope>
    <source>
        <strain evidence="2">AG6-10EEA</strain>
    </source>
</reference>
<proteinExistence type="inferred from homology"/>
<comment type="caution">
    <text evidence="2">The sequence shown here is derived from an EMBL/GenBank/DDBJ whole genome shotgun (WGS) entry which is preliminary data.</text>
</comment>
<dbReference type="PANTHER" id="PTHR30344">
    <property type="entry name" value="6-PHOSPHOGLUCONOLACTONASE-RELATED"/>
    <property type="match status" value="1"/>
</dbReference>
<comment type="similarity">
    <text evidence="1">Belongs to the cycloisomerase 2 family.</text>
</comment>
<dbReference type="InterPro" id="IPR019405">
    <property type="entry name" value="Lactonase_7-beta_prop"/>
</dbReference>
<dbReference type="EMBL" id="CAJMXA010000925">
    <property type="protein sequence ID" value="CAE6446879.1"/>
    <property type="molecule type" value="Genomic_DNA"/>
</dbReference>
<protein>
    <recommendedName>
        <fullName evidence="4">6-phosphogluconolactonase</fullName>
    </recommendedName>
</protein>
<dbReference type="InterPro" id="IPR050282">
    <property type="entry name" value="Cycloisomerase_2"/>
</dbReference>
<dbReference type="AlphaFoldDB" id="A0A8H3B3Y3"/>
<dbReference type="SUPFAM" id="SSF75011">
    <property type="entry name" value="3-carboxy-cis,cis-mucoante lactonizing enzyme"/>
    <property type="match status" value="1"/>
</dbReference>
<dbReference type="Pfam" id="PF10282">
    <property type="entry name" value="Lactonase"/>
    <property type="match status" value="1"/>
</dbReference>
<evidence type="ECO:0008006" key="4">
    <source>
        <dbReference type="Google" id="ProtNLM"/>
    </source>
</evidence>
<dbReference type="Proteomes" id="UP000663853">
    <property type="component" value="Unassembled WGS sequence"/>
</dbReference>
<evidence type="ECO:0000313" key="2">
    <source>
        <dbReference type="EMBL" id="CAE6446879.1"/>
    </source>
</evidence>
<organism evidence="2 3">
    <name type="scientific">Rhizoctonia solani</name>
    <dbReference type="NCBI Taxonomy" id="456999"/>
    <lineage>
        <taxon>Eukaryota</taxon>
        <taxon>Fungi</taxon>
        <taxon>Dikarya</taxon>
        <taxon>Basidiomycota</taxon>
        <taxon>Agaricomycotina</taxon>
        <taxon>Agaricomycetes</taxon>
        <taxon>Cantharellales</taxon>
        <taxon>Ceratobasidiaceae</taxon>
        <taxon>Rhizoctonia</taxon>
    </lineage>
</organism>
<sequence length="430" mass="46137">MVAYHLSKKQRKMSAWISFFAISAFQHGLGIQIPWWKLASNPATNGLRGTATRALKAVVRRCKRQRYTTTLIVIMVAAKMFTLLVGAYNPAITSVRFNTTSSNLTVLGTSPSGTNPSWIATHPLNNSVIVSTNEVNPTGGLSTFLVTDRSNGVVVRSSQGTTGADPAFIVGLAKNRQVAVMDYSGGSGSFIPLQEDLLTLDESKAQRIKFDAAVSHPHQAVEHEDEILIPDLGADKIWRLKQSAAGQSDVPSWTVQGFVEQAQGSGPRHIAVCGGILYTLNELKSTLVSQTLPSLDSSEQSKTISSLSIIPEGANSSTFGAAELILDEKRGLLYASNRNLAEVPDPRGDTIAIFSFDKTGNLTLVNQVFTGLNQIRAMSQGGYDTRYIAAGGLVGGGLVVYEKSDNGRDLKERARLPAGVVTQPASFAWL</sequence>
<gene>
    <name evidence="2" type="ORF">RDB_LOCUS43917</name>
</gene>
<dbReference type="Gene3D" id="2.130.10.10">
    <property type="entry name" value="YVTN repeat-like/Quinoprotein amine dehydrogenase"/>
    <property type="match status" value="1"/>
</dbReference>